<dbReference type="PIRSF" id="PIRSF011911">
    <property type="entry name" value="A118_put_portal"/>
    <property type="match status" value="1"/>
</dbReference>
<organism evidence="2 3">
    <name type="scientific">Bacillus changyiensis</name>
    <dbReference type="NCBI Taxonomy" id="3004103"/>
    <lineage>
        <taxon>Bacteria</taxon>
        <taxon>Bacillati</taxon>
        <taxon>Bacillota</taxon>
        <taxon>Bacilli</taxon>
        <taxon>Bacillales</taxon>
        <taxon>Bacillaceae</taxon>
        <taxon>Bacillus</taxon>
    </lineage>
</organism>
<reference evidence="2 3" key="1">
    <citation type="submission" date="2023-01" db="EMBL/GenBank/DDBJ databases">
        <title>Bacillus changyiensis sp. nov., isolated from a coastal deposit.</title>
        <authorList>
            <person name="Xiao G."/>
            <person name="Lai Q."/>
            <person name="Hu Z."/>
            <person name="Shao Z."/>
        </authorList>
    </citation>
    <scope>NUCLEOTIDE SEQUENCE [LARGE SCALE GENOMIC DNA]</scope>
    <source>
        <strain evidence="2 3">CLL-7-23</strain>
    </source>
</reference>
<keyword evidence="3" id="KW-1185">Reference proteome</keyword>
<name>A0ABT4X896_9BACI</name>
<dbReference type="NCBIfam" id="TIGR01542">
    <property type="entry name" value="A118_put_portal"/>
    <property type="match status" value="1"/>
</dbReference>
<sequence>MFQSLIAKIKAVMLKMGLISNIKSVSDVKDFPVNDEFYRYIENVWLPLYQGYLETYKDENFHKLEYTTIGRGRKTRHMETLGMAKVASEEMARLIFNEKCKLNISNEDLAEEINGILKNNNFYKMFQDHLEYMFALGGMVMKVYVELDRLGNKQIKIGFVTADCFIPLSYSNDRVNEGLFISTSRKGKKFYTLLEWNQWEGQKYVVRNQLFQSDNENELGIEVPLSILYENLAPETVFTKLKRPTFVYIKPNIANNIDLQSPLGISLFANAISNIKAIDTVYDSFLREFRLGKKRIIVPATAVRTHVDRETQAMTRYFDENDEVYEAFDFDSVDNQKIVENDISLRVNEHIAAIQTELDLFSAKIGFSPGTFTFDGKGLKTATEVVSENSKTYKSKNSHETIIEESLKQLVKTICEVAETYGVFKIQKEYEVSVDFDDSIVEDRDSDSNYWLKLQNNGNIPKWMALQNILKVSEEEAKAIIKDAQAEQANELPDIDEQFGGGAS</sequence>
<feature type="region of interest" description="Disordered" evidence="1">
    <location>
        <begin position="485"/>
        <end position="504"/>
    </location>
</feature>
<evidence type="ECO:0000313" key="2">
    <source>
        <dbReference type="EMBL" id="MDA7028515.1"/>
    </source>
</evidence>
<dbReference type="InterPro" id="IPR021145">
    <property type="entry name" value="Portal_protein_SPP1_Gp6-like"/>
</dbReference>
<protein>
    <submittedName>
        <fullName evidence="2">Phage portal protein</fullName>
    </submittedName>
</protein>
<dbReference type="Pfam" id="PF05133">
    <property type="entry name" value="SPP1_portal"/>
    <property type="match status" value="1"/>
</dbReference>
<accession>A0ABT4X896</accession>
<dbReference type="InterPro" id="IPR006432">
    <property type="entry name" value="Phage_portal_A118-type"/>
</dbReference>
<dbReference type="RefSeq" id="WP_270802186.1">
    <property type="nucleotide sequence ID" value="NZ_JAQFWW010000004.1"/>
</dbReference>
<dbReference type="Proteomes" id="UP001211894">
    <property type="component" value="Unassembled WGS sequence"/>
</dbReference>
<evidence type="ECO:0000313" key="3">
    <source>
        <dbReference type="Proteomes" id="UP001211894"/>
    </source>
</evidence>
<dbReference type="EMBL" id="JAQKAB010000019">
    <property type="protein sequence ID" value="MDA7028515.1"/>
    <property type="molecule type" value="Genomic_DNA"/>
</dbReference>
<proteinExistence type="predicted"/>
<gene>
    <name evidence="2" type="ORF">PJ311_18410</name>
</gene>
<evidence type="ECO:0000256" key="1">
    <source>
        <dbReference type="SAM" id="MobiDB-lite"/>
    </source>
</evidence>
<comment type="caution">
    <text evidence="2">The sequence shown here is derived from an EMBL/GenBank/DDBJ whole genome shotgun (WGS) entry which is preliminary data.</text>
</comment>